<keyword evidence="10" id="KW-1185">Reference proteome</keyword>
<dbReference type="PANTHER" id="PTHR11923:SF51">
    <property type="entry name" value="LYSOSOME MEMBRANE PROTEIN 2"/>
    <property type="match status" value="1"/>
</dbReference>
<evidence type="ECO:0000256" key="8">
    <source>
        <dbReference type="SAM" id="Phobius"/>
    </source>
</evidence>
<keyword evidence="5 8" id="KW-0472">Membrane</keyword>
<dbReference type="GO" id="GO:0005044">
    <property type="term" value="F:scavenger receptor activity"/>
    <property type="evidence" value="ECO:0007669"/>
    <property type="project" value="InterPro"/>
</dbReference>
<keyword evidence="3 8" id="KW-0812">Transmembrane</keyword>
<dbReference type="AlphaFoldDB" id="A0A6J8BFC8"/>
<protein>
    <submittedName>
        <fullName evidence="9">SCARB2</fullName>
    </submittedName>
</protein>
<evidence type="ECO:0000256" key="3">
    <source>
        <dbReference type="ARBA" id="ARBA00022692"/>
    </source>
</evidence>
<comment type="subcellular location">
    <subcellularLocation>
        <location evidence="1">Membrane</location>
    </subcellularLocation>
</comment>
<dbReference type="Proteomes" id="UP000507470">
    <property type="component" value="Unassembled WGS sequence"/>
</dbReference>
<dbReference type="InterPro" id="IPR005429">
    <property type="entry name" value="LimpII"/>
</dbReference>
<proteinExistence type="inferred from homology"/>
<feature type="region of interest" description="Disordered" evidence="7">
    <location>
        <begin position="450"/>
        <end position="488"/>
    </location>
</feature>
<comment type="similarity">
    <text evidence="2">Belongs to the CD36 family.</text>
</comment>
<dbReference type="EMBL" id="CACVKT020003209">
    <property type="protein sequence ID" value="CAC5382363.1"/>
    <property type="molecule type" value="Genomic_DNA"/>
</dbReference>
<feature type="compositionally biased region" description="Basic and acidic residues" evidence="7">
    <location>
        <begin position="450"/>
        <end position="466"/>
    </location>
</feature>
<feature type="transmembrane region" description="Helical" evidence="8">
    <location>
        <begin position="414"/>
        <end position="432"/>
    </location>
</feature>
<name>A0A6J8BFC8_MYTCO</name>
<dbReference type="Pfam" id="PF01130">
    <property type="entry name" value="CD36"/>
    <property type="match status" value="1"/>
</dbReference>
<reference evidence="9 10" key="1">
    <citation type="submission" date="2020-06" db="EMBL/GenBank/DDBJ databases">
        <authorList>
            <person name="Li R."/>
            <person name="Bekaert M."/>
        </authorList>
    </citation>
    <scope>NUCLEOTIDE SEQUENCE [LARGE SCALE GENOMIC DNA]</scope>
    <source>
        <strain evidence="10">wild</strain>
    </source>
</reference>
<evidence type="ECO:0000256" key="7">
    <source>
        <dbReference type="SAM" id="MobiDB-lite"/>
    </source>
</evidence>
<evidence type="ECO:0000256" key="6">
    <source>
        <dbReference type="ARBA" id="ARBA00023180"/>
    </source>
</evidence>
<dbReference type="InterPro" id="IPR002159">
    <property type="entry name" value="CD36_fam"/>
</dbReference>
<dbReference type="GO" id="GO:0016020">
    <property type="term" value="C:membrane"/>
    <property type="evidence" value="ECO:0007669"/>
    <property type="project" value="UniProtKB-SubCell"/>
</dbReference>
<dbReference type="GO" id="GO:0005764">
    <property type="term" value="C:lysosome"/>
    <property type="evidence" value="ECO:0007669"/>
    <property type="project" value="InterPro"/>
</dbReference>
<evidence type="ECO:0000256" key="1">
    <source>
        <dbReference type="ARBA" id="ARBA00004370"/>
    </source>
</evidence>
<evidence type="ECO:0000256" key="4">
    <source>
        <dbReference type="ARBA" id="ARBA00022989"/>
    </source>
</evidence>
<dbReference type="PANTHER" id="PTHR11923">
    <property type="entry name" value="SCAVENGER RECEPTOR CLASS B TYPE-1 SR-B1"/>
    <property type="match status" value="1"/>
</dbReference>
<organism evidence="9 10">
    <name type="scientific">Mytilus coruscus</name>
    <name type="common">Sea mussel</name>
    <dbReference type="NCBI Taxonomy" id="42192"/>
    <lineage>
        <taxon>Eukaryota</taxon>
        <taxon>Metazoa</taxon>
        <taxon>Spiralia</taxon>
        <taxon>Lophotrochozoa</taxon>
        <taxon>Mollusca</taxon>
        <taxon>Bivalvia</taxon>
        <taxon>Autobranchia</taxon>
        <taxon>Pteriomorphia</taxon>
        <taxon>Mytilida</taxon>
        <taxon>Mytiloidea</taxon>
        <taxon>Mytilidae</taxon>
        <taxon>Mytilinae</taxon>
        <taxon>Mytilus</taxon>
    </lineage>
</organism>
<keyword evidence="6" id="KW-0325">Glycoprotein</keyword>
<gene>
    <name evidence="9" type="ORF">MCOR_18203</name>
</gene>
<evidence type="ECO:0000313" key="9">
    <source>
        <dbReference type="EMBL" id="CAC5382363.1"/>
    </source>
</evidence>
<dbReference type="OrthoDB" id="18585at2759"/>
<dbReference type="PRINTS" id="PR01611">
    <property type="entry name" value="LIMPII"/>
</dbReference>
<accession>A0A6J8BFC8</accession>
<evidence type="ECO:0000313" key="10">
    <source>
        <dbReference type="Proteomes" id="UP000507470"/>
    </source>
</evidence>
<evidence type="ECO:0000256" key="5">
    <source>
        <dbReference type="ARBA" id="ARBA00023136"/>
    </source>
</evidence>
<keyword evidence="4 8" id="KW-1133">Transmembrane helix</keyword>
<evidence type="ECO:0000256" key="2">
    <source>
        <dbReference type="ARBA" id="ARBA00010532"/>
    </source>
</evidence>
<feature type="compositionally biased region" description="Basic and acidic residues" evidence="7">
    <location>
        <begin position="476"/>
        <end position="488"/>
    </location>
</feature>
<dbReference type="PRINTS" id="PR01609">
    <property type="entry name" value="CD36FAMILY"/>
</dbReference>
<sequence>MKTIFFKQEVTLEKGSKIYDDWVENPVATYFQVWVFDIQNPEEVIERGDKPFLAERGPYTYREYRQKYNITYHANKTVSYRELQYYVFDEEASVGPESDSITSANVLMMTIADIIKREYSYVTELTEIILDATDDSKLLIKYTVSQLLWGYEDPLLRRVNSILQKYNKTIDNKIGLFYGKNNTDDGIYTVFTERSKLGQISRWNGLKELPHWTTKTCRMINGTEGRFFHPDVKTKDILYVFASDLYRSFYLEYLEEKQIKNIKLYSFVIPDILFAVTDDNAGFCTPYGQCTPAGLQNISLFKQNAPIYMSQPHFYAGDPDIINSVIGLHPTPIIHQTILDVEPMTGIVMNINKRLQINIYLQNVTNIRDSARFTDGLYLPMAWVNESAGLDDKSAKKFMSEIMQPLKLAQGLEYAFIITGCLLSGCVVLFSFKKCLFNNIKGSFTSDLHKDDNEENSKLINPDKKISSNSKRKEQKPKVMFKDEDNDK</sequence>